<accession>A0AAQ3S556</accession>
<keyword evidence="3" id="KW-1185">Reference proteome</keyword>
<feature type="compositionally biased region" description="Basic residues" evidence="1">
    <location>
        <begin position="246"/>
        <end position="255"/>
    </location>
</feature>
<protein>
    <submittedName>
        <fullName evidence="2">Uncharacterized protein</fullName>
    </submittedName>
</protein>
<dbReference type="AlphaFoldDB" id="A0AAQ3S556"/>
<organism evidence="2 3">
    <name type="scientific">Vigna mungo</name>
    <name type="common">Black gram</name>
    <name type="synonym">Phaseolus mungo</name>
    <dbReference type="NCBI Taxonomy" id="3915"/>
    <lineage>
        <taxon>Eukaryota</taxon>
        <taxon>Viridiplantae</taxon>
        <taxon>Streptophyta</taxon>
        <taxon>Embryophyta</taxon>
        <taxon>Tracheophyta</taxon>
        <taxon>Spermatophyta</taxon>
        <taxon>Magnoliopsida</taxon>
        <taxon>eudicotyledons</taxon>
        <taxon>Gunneridae</taxon>
        <taxon>Pentapetalae</taxon>
        <taxon>rosids</taxon>
        <taxon>fabids</taxon>
        <taxon>Fabales</taxon>
        <taxon>Fabaceae</taxon>
        <taxon>Papilionoideae</taxon>
        <taxon>50 kb inversion clade</taxon>
        <taxon>NPAAA clade</taxon>
        <taxon>indigoferoid/millettioid clade</taxon>
        <taxon>Phaseoleae</taxon>
        <taxon>Vigna</taxon>
    </lineage>
</organism>
<feature type="region of interest" description="Disordered" evidence="1">
    <location>
        <begin position="220"/>
        <end position="264"/>
    </location>
</feature>
<feature type="compositionally biased region" description="Basic and acidic residues" evidence="1">
    <location>
        <begin position="220"/>
        <end position="245"/>
    </location>
</feature>
<evidence type="ECO:0000313" key="3">
    <source>
        <dbReference type="Proteomes" id="UP001374535"/>
    </source>
</evidence>
<proteinExistence type="predicted"/>
<dbReference type="EMBL" id="CP144698">
    <property type="protein sequence ID" value="WVZ16758.1"/>
    <property type="molecule type" value="Genomic_DNA"/>
</dbReference>
<reference evidence="2 3" key="1">
    <citation type="journal article" date="2023" name="Life. Sci Alliance">
        <title>Evolutionary insights into 3D genome organization and epigenetic landscape of Vigna mungo.</title>
        <authorList>
            <person name="Junaid A."/>
            <person name="Singh B."/>
            <person name="Bhatia S."/>
        </authorList>
    </citation>
    <scope>NUCLEOTIDE SEQUENCE [LARGE SCALE GENOMIC DNA]</scope>
    <source>
        <strain evidence="2">Urdbean</strain>
    </source>
</reference>
<evidence type="ECO:0000313" key="2">
    <source>
        <dbReference type="EMBL" id="WVZ16758.1"/>
    </source>
</evidence>
<sequence>MIMYGILQSIPLNWPHLLQSIMYKTKRLDAAPLPYPLLVSQIYEYKGINVSNEHYETVLPAHKIGDNSLRKMGLIKQRNSYVHSNDVGVQANEDVDEDFHMPDPTQVVGPSQNTRHEEICTHLKSLDERISVLERHFDESSVVLVLCNYGDRGIADSSLRLILREAFEGGDSSLMNIQRRCRFISCGFKRGSAEKQSAERIRSARAALENQSLALSEIEERREEEVKSHEDGAQKGSKRHQEGRKPKAQARRTQKSRVEDHRWSLGRRTWRPSDGCSLDSRLGELPTMLERDLPLIGPCFCSVLILLDQAAL</sequence>
<evidence type="ECO:0000256" key="1">
    <source>
        <dbReference type="SAM" id="MobiDB-lite"/>
    </source>
</evidence>
<name>A0AAQ3S556_VIGMU</name>
<gene>
    <name evidence="2" type="ORF">V8G54_009740</name>
</gene>
<dbReference type="Proteomes" id="UP001374535">
    <property type="component" value="Chromosome 3"/>
</dbReference>